<dbReference type="GO" id="GO:0007015">
    <property type="term" value="P:actin filament organization"/>
    <property type="evidence" value="ECO:0007669"/>
    <property type="project" value="TreeGrafter"/>
</dbReference>
<comment type="caution">
    <text evidence="9">Lacks conserved residue(s) required for the propagation of feature annotation.</text>
</comment>
<evidence type="ECO:0000256" key="4">
    <source>
        <dbReference type="ARBA" id="ARBA00023123"/>
    </source>
</evidence>
<feature type="domain" description="Myosin motor" evidence="15">
    <location>
        <begin position="9"/>
        <end position="402"/>
    </location>
</feature>
<dbReference type="InterPro" id="IPR036028">
    <property type="entry name" value="SH3-like_dom_sf"/>
</dbReference>
<dbReference type="GO" id="GO:0005737">
    <property type="term" value="C:cytoplasm"/>
    <property type="evidence" value="ECO:0007669"/>
    <property type="project" value="TreeGrafter"/>
</dbReference>
<evidence type="ECO:0000259" key="14">
    <source>
        <dbReference type="PROSITE" id="PS50212"/>
    </source>
</evidence>
<evidence type="ECO:0000313" key="16">
    <source>
        <dbReference type="EMBL" id="CAD8454379.1"/>
    </source>
</evidence>
<dbReference type="SMART" id="SM00326">
    <property type="entry name" value="SH3"/>
    <property type="match status" value="1"/>
</dbReference>
<evidence type="ECO:0000256" key="1">
    <source>
        <dbReference type="ARBA" id="ARBA00022443"/>
    </source>
</evidence>
<dbReference type="PROSITE" id="PS51456">
    <property type="entry name" value="MYOSIN_MOTOR"/>
    <property type="match status" value="1"/>
</dbReference>
<sequence>MSGESFKDLKKYLLNEAKDVPKEQILKTIEARFTSRKIYTRVGTTIVSVNPGFPIEQYDEATFARFSPFKLESFSPRPHIFAVGRKIFRSIIGFQSPRKHCAVVTHGVSGSGKTESIRMIVRYLARASTQARRSNLDMTLGDTQGLNNERVVCMYNYQGQNQRDLSLKKGDIIQVLKRTSASGWWYGRKGEKAGLFPSNYTKALPSEPIDTSRPASLEEKLIFAIPCLEAFLHAKTAHNFNSSRSGVVMIPGFDTSGRIISAAVAIYMMEKQRITRQAAQSRNFHIFYGLCAHVQTTGDSKEKEIFNPKSLKCLNDDGTLNMKKEKDFFDRTIQHLERMGIKDTKDIQNILKGILCLGNVEFETSRKSEMSQRTRGYVEAGAYYLGIDEKILEEEIIGPRTPRTKTPGNAVNFVKTVMSEAYAMLSRWIVNTFNKHLAGVCKDNRAKFVVLVDLPGFDFVGGTRNTIEHFSINYASEVLQTVYEDSCLVLLGQAYRDDEMELQVEGLEESTARRAVETSSKLFTILEDGAKSSASDTDLADHVSKFRGELTGSLTKMFTVAHYMGEVAYSTEGFSGCYASVPVQRARDLLGRSNIPILRSLLARSEPTAVPKILQTISRFAPKKSEVAGIVTSQKKPEKKIRRQIKPLLSPAMIAGTRRERSAYDVRELFDASEFTHSGLLQRKNLLTTLSDTLQRVEVSWVACVKPSATGDKFDGKEVSKQLKFTKIDAVAELASKAFAEFESLVSFANQYGALLPDDYESKGPINDAKAIIKTVNENLKGGMPPFAHHKIGKQNLFYNHTFKTCLEFMRIEHIFIPSSVRAAAYVKAFTLRNRLRVIIRTFAHLAKIMMPAKSKIAKPPHKHHGLKIDLAFTTGLQILLFEEKEELLAAIEYGKENEMLNMAHVSERMRLYDHLSLLVDNMARLEKALLGEENDEEDDVVNSTNIPPTTLGSKILELDTTVLFEKKIQEVPANTKLAKHRQTLAHCCDEVVAALQGLASKLPRALELDCADPLPKFPTRVERLVVSCQDKLSKLHPSLFSINDMSDIASIVLASRAVTQKERSMQILIQSDNSDPILLQQIMSEAKALSKPHNGPTLELAAKRVSELANKQQSDQLVACFLEINQNFLSIVEGSVKSESSTPSRTSMVSMGSSLSEGSIIADHEYKRLAASLVRGMERINNKAFTSVKNIMFSLEKLSNAGISIPPYVRDLEKLAKKSRDTVAKLYMAQKDLHNLIWSAKQGESTDLSIIPDCSEHVDGAGEIFKEIITHLHESGHNVENGFEAWKTQVFQALVISEAKRTLAKKRDSLPPPPPETDGEDDDMEGEEAKIDTFTCSGSRDSSLPIIEETDNRKDSNLKRPRISLSKFPSAAEDKNGFKSIYHNQINDLQTDLEENHGCFESGLTDPALLLQTLIMRQLQSMKDISHLIRVAASAFSIHDTMASSQQINMLEDLKGLVSNSGKQDTMQGAIPDISLVKRVQCILMIKEDARLVKEAEEVRLATIPKTPKEMFPKRSSHGYDICTEESLTLRKFATINSSTSRLNRRTVNIPWEFEPKLLSSPLLRVQAPSPHSPPGPLAPPPVSRSPSPSKAFLPPSSTITSAPSSPVPITRKRHNTCVSVSSAPDISPAENLEFFSENSENAPHAGFGVLRERSTRPRRAALSQAMDEREGGEEKEGSPERSTKSAQSKSTTSQNKLGNATTSLSSVFGLESDTIEFMILKEGPLLKRGETNKKYRSRFFRLVRKKNDYLLKYWEKVKDKEKIKGSILLSTKGVSVSSPDDLIQSDAKEFEVKVPYRVFHLRADTPGEAVDWCRNIKTVLDQFAPKSFVEGLQHLETCEQMLDFVRAKHGTLVTTDEKTPKSGMDHHDDDEETPPKDYGFSSPVYKLEALSKAGLDAKTTHPYDVFDLPPTAQIVLLQGDLKDPEKIRAATLEVYVERLTAKGIDERAADMLLTNYTLSAKPMDLLLALMRRYCIPDPFNLCDEELVQHRENARIIKLAVLTFINIWVREYFVDFEKDEDLGKILTEFLDAVQGNDKMPEAREIAEMNLHHFHNPEPNGPELYKIEDLTADDAVKEKKFDKIKARVFAEQITLLHFAIYQSIRTREFLKTGWSKPDKAKRSPYIVRMTEHFVFLSHYVIETIVEEPDLKKRVTLYIKWLEIGQFCFEMQNYHATGAIFAGLSGAAVWRMKRTRALVGKKMKIYETLKTITKRDGNSREYRALLEKAFSSCVPYLPTFCGDLEKTETANESSILGMINFFKHQQRMGTIIKVLRFQKQQYNYEKIDIHPGVQQMFKQVLISVPSEREFEDRVWKQSLESEPRLQEQEHH</sequence>
<dbReference type="SUPFAM" id="SSF48366">
    <property type="entry name" value="Ras GEF"/>
    <property type="match status" value="1"/>
</dbReference>
<dbReference type="InterPro" id="IPR001609">
    <property type="entry name" value="Myosin_head_motor_dom-like"/>
</dbReference>
<dbReference type="SMART" id="SM00233">
    <property type="entry name" value="PH"/>
    <property type="match status" value="1"/>
</dbReference>
<feature type="compositionally biased region" description="Low complexity" evidence="10">
    <location>
        <begin position="1686"/>
        <end position="1696"/>
    </location>
</feature>
<dbReference type="PROSITE" id="PS50003">
    <property type="entry name" value="PH_DOMAIN"/>
    <property type="match status" value="1"/>
</dbReference>
<dbReference type="GO" id="GO:0005524">
    <property type="term" value="F:ATP binding"/>
    <property type="evidence" value="ECO:0007669"/>
    <property type="project" value="UniProtKB-UniRule"/>
</dbReference>
<dbReference type="Gene3D" id="1.20.58.530">
    <property type="match status" value="1"/>
</dbReference>
<dbReference type="GO" id="GO:0016459">
    <property type="term" value="C:myosin complex"/>
    <property type="evidence" value="ECO:0007669"/>
    <property type="project" value="UniProtKB-KW"/>
</dbReference>
<keyword evidence="4 9" id="KW-0518">Myosin</keyword>
<dbReference type="GO" id="GO:0016020">
    <property type="term" value="C:membrane"/>
    <property type="evidence" value="ECO:0007669"/>
    <property type="project" value="TreeGrafter"/>
</dbReference>
<name>A0A7S0DGQ2_9EUKA</name>
<feature type="domain" description="N-terminal Ras-GEF" evidence="14">
    <location>
        <begin position="1925"/>
        <end position="2054"/>
    </location>
</feature>
<dbReference type="GO" id="GO:0007264">
    <property type="term" value="P:small GTPase-mediated signal transduction"/>
    <property type="evidence" value="ECO:0007669"/>
    <property type="project" value="InterPro"/>
</dbReference>
<dbReference type="SUPFAM" id="SSF52540">
    <property type="entry name" value="P-loop containing nucleoside triphosphate hydrolases"/>
    <property type="match status" value="1"/>
</dbReference>
<reference evidence="16" key="1">
    <citation type="submission" date="2021-01" db="EMBL/GenBank/DDBJ databases">
        <authorList>
            <person name="Corre E."/>
            <person name="Pelletier E."/>
            <person name="Niang G."/>
            <person name="Scheremetjew M."/>
            <person name="Finn R."/>
            <person name="Kale V."/>
            <person name="Holt S."/>
            <person name="Cochrane G."/>
            <person name="Meng A."/>
            <person name="Brown T."/>
            <person name="Cohen L."/>
        </authorList>
    </citation>
    <scope>NUCLEOTIDE SEQUENCE</scope>
    <source>
        <strain evidence="16">CCMP2058</strain>
    </source>
</reference>
<dbReference type="EMBL" id="HBEM01019482">
    <property type="protein sequence ID" value="CAD8454379.1"/>
    <property type="molecule type" value="Transcribed_RNA"/>
</dbReference>
<feature type="compositionally biased region" description="Pro residues" evidence="10">
    <location>
        <begin position="1572"/>
        <end position="1585"/>
    </location>
</feature>
<proteinExistence type="inferred from homology"/>
<evidence type="ECO:0000259" key="11">
    <source>
        <dbReference type="PROSITE" id="PS50002"/>
    </source>
</evidence>
<feature type="compositionally biased region" description="Basic and acidic residues" evidence="10">
    <location>
        <begin position="1668"/>
        <end position="1685"/>
    </location>
</feature>
<dbReference type="CDD" id="cd06224">
    <property type="entry name" value="REM"/>
    <property type="match status" value="1"/>
</dbReference>
<dbReference type="Pfam" id="PF00063">
    <property type="entry name" value="Myosin_head"/>
    <property type="match status" value="1"/>
</dbReference>
<comment type="similarity">
    <text evidence="9">Belongs to the TRAFAC class myosin-kinesin ATPase superfamily. Myosin family.</text>
</comment>
<keyword evidence="7" id="KW-0344">Guanine-nucleotide releasing factor</keyword>
<dbReference type="Gene3D" id="2.30.29.30">
    <property type="entry name" value="Pleckstrin-homology domain (PH domain)/Phosphotyrosine-binding domain (PTB)"/>
    <property type="match status" value="1"/>
</dbReference>
<evidence type="ECO:0000256" key="7">
    <source>
        <dbReference type="PROSITE-ProRule" id="PRU00168"/>
    </source>
</evidence>
<dbReference type="CDD" id="cd00174">
    <property type="entry name" value="SH3"/>
    <property type="match status" value="1"/>
</dbReference>
<dbReference type="Pfam" id="PF00617">
    <property type="entry name" value="RasGEF"/>
    <property type="match status" value="1"/>
</dbReference>
<dbReference type="GO" id="GO:0005085">
    <property type="term" value="F:guanyl-nucleotide exchange factor activity"/>
    <property type="evidence" value="ECO:0007669"/>
    <property type="project" value="UniProtKB-KW"/>
</dbReference>
<dbReference type="Gene3D" id="1.20.870.10">
    <property type="entry name" value="Son of sevenless (SoS) protein Chain: S domain 1"/>
    <property type="match status" value="1"/>
</dbReference>
<keyword evidence="5 9" id="KW-0505">Motor protein</keyword>
<evidence type="ECO:0000259" key="15">
    <source>
        <dbReference type="PROSITE" id="PS51456"/>
    </source>
</evidence>
<dbReference type="InterPro" id="IPR000651">
    <property type="entry name" value="Ras-like_Gua-exchang_fac_N"/>
</dbReference>
<evidence type="ECO:0000256" key="2">
    <source>
        <dbReference type="ARBA" id="ARBA00022741"/>
    </source>
</evidence>
<dbReference type="PROSITE" id="PS50212">
    <property type="entry name" value="RASGEF_NTER"/>
    <property type="match status" value="1"/>
</dbReference>
<dbReference type="SMART" id="SM00229">
    <property type="entry name" value="RasGEFN"/>
    <property type="match status" value="1"/>
</dbReference>
<feature type="region of interest" description="Disordered" evidence="10">
    <location>
        <begin position="1566"/>
        <end position="1612"/>
    </location>
</feature>
<feature type="domain" description="PH" evidence="12">
    <location>
        <begin position="1720"/>
        <end position="1823"/>
    </location>
</feature>
<dbReference type="Pfam" id="PF00169">
    <property type="entry name" value="PH"/>
    <property type="match status" value="1"/>
</dbReference>
<dbReference type="InterPro" id="IPR036961">
    <property type="entry name" value="Kinesin_motor_dom_sf"/>
</dbReference>
<keyword evidence="1 8" id="KW-0728">SH3 domain</keyword>
<feature type="compositionally biased region" description="Acidic residues" evidence="10">
    <location>
        <begin position="1318"/>
        <end position="1327"/>
    </location>
</feature>
<dbReference type="InterPro" id="IPR011993">
    <property type="entry name" value="PH-like_dom_sf"/>
</dbReference>
<evidence type="ECO:0000256" key="3">
    <source>
        <dbReference type="ARBA" id="ARBA00022840"/>
    </source>
</evidence>
<dbReference type="InterPro" id="IPR036964">
    <property type="entry name" value="RASGEF_cat_dom_sf"/>
</dbReference>
<dbReference type="InterPro" id="IPR023578">
    <property type="entry name" value="Ras_GEF_dom_sf"/>
</dbReference>
<feature type="domain" description="Ras-GEF" evidence="13">
    <location>
        <begin position="2085"/>
        <end position="2323"/>
    </location>
</feature>
<keyword evidence="3 9" id="KW-0067">ATP-binding</keyword>
<feature type="binding site" evidence="9">
    <location>
        <begin position="107"/>
        <end position="114"/>
    </location>
    <ligand>
        <name>ATP</name>
        <dbReference type="ChEBI" id="CHEBI:30616"/>
    </ligand>
</feature>
<feature type="compositionally biased region" description="Basic and acidic residues" evidence="10">
    <location>
        <begin position="1857"/>
        <end position="1869"/>
    </location>
</feature>
<dbReference type="PROSITE" id="PS50002">
    <property type="entry name" value="SH3"/>
    <property type="match status" value="1"/>
</dbReference>
<dbReference type="Gene3D" id="3.40.850.10">
    <property type="entry name" value="Kinesin motor domain"/>
    <property type="match status" value="2"/>
</dbReference>
<gene>
    <name evidence="16" type="ORF">LAMO00422_LOCUS13320</name>
</gene>
<dbReference type="Gene3D" id="1.20.120.720">
    <property type="entry name" value="Myosin VI head, motor domain, U50 subdomain"/>
    <property type="match status" value="1"/>
</dbReference>
<dbReference type="Gene3D" id="2.30.30.40">
    <property type="entry name" value="SH3 Domains"/>
    <property type="match status" value="1"/>
</dbReference>
<dbReference type="InterPro" id="IPR001452">
    <property type="entry name" value="SH3_domain"/>
</dbReference>
<accession>A0A7S0DGQ2</accession>
<evidence type="ECO:0000256" key="10">
    <source>
        <dbReference type="SAM" id="MobiDB-lite"/>
    </source>
</evidence>
<evidence type="ECO:0000259" key="12">
    <source>
        <dbReference type="PROSITE" id="PS50003"/>
    </source>
</evidence>
<feature type="domain" description="SH3" evidence="11">
    <location>
        <begin position="146"/>
        <end position="206"/>
    </location>
</feature>
<dbReference type="GO" id="GO:0051015">
    <property type="term" value="F:actin filament binding"/>
    <property type="evidence" value="ECO:0007669"/>
    <property type="project" value="TreeGrafter"/>
</dbReference>
<dbReference type="Gene3D" id="1.10.10.820">
    <property type="match status" value="1"/>
</dbReference>
<evidence type="ECO:0000256" key="5">
    <source>
        <dbReference type="ARBA" id="ARBA00023175"/>
    </source>
</evidence>
<evidence type="ECO:0000259" key="13">
    <source>
        <dbReference type="PROSITE" id="PS50009"/>
    </source>
</evidence>
<feature type="region of interest" description="Disordered" evidence="10">
    <location>
        <begin position="1641"/>
        <end position="1700"/>
    </location>
</feature>
<dbReference type="SUPFAM" id="SSF50044">
    <property type="entry name" value="SH3-domain"/>
    <property type="match status" value="1"/>
</dbReference>
<dbReference type="PRINTS" id="PR00452">
    <property type="entry name" value="SH3DOMAIN"/>
</dbReference>
<dbReference type="PANTHER" id="PTHR13140">
    <property type="entry name" value="MYOSIN"/>
    <property type="match status" value="1"/>
</dbReference>
<keyword evidence="6 9" id="KW-0009">Actin-binding</keyword>
<feature type="region of interest" description="Disordered" evidence="10">
    <location>
        <begin position="1305"/>
        <end position="1327"/>
    </location>
</feature>
<keyword evidence="2 9" id="KW-0547">Nucleotide-binding</keyword>
<dbReference type="GO" id="GO:0000146">
    <property type="term" value="F:microfilament motor activity"/>
    <property type="evidence" value="ECO:0007669"/>
    <property type="project" value="TreeGrafter"/>
</dbReference>
<evidence type="ECO:0000256" key="9">
    <source>
        <dbReference type="PROSITE-ProRule" id="PRU00782"/>
    </source>
</evidence>
<dbReference type="PRINTS" id="PR00193">
    <property type="entry name" value="MYOSINHEAVY"/>
</dbReference>
<feature type="region of interest" description="Disordered" evidence="10">
    <location>
        <begin position="1857"/>
        <end position="1879"/>
    </location>
</feature>
<dbReference type="Gene3D" id="1.10.840.10">
    <property type="entry name" value="Ras guanine-nucleotide exchange factors catalytic domain"/>
    <property type="match status" value="1"/>
</dbReference>
<evidence type="ECO:0000256" key="6">
    <source>
        <dbReference type="ARBA" id="ARBA00023203"/>
    </source>
</evidence>
<dbReference type="SMART" id="SM00242">
    <property type="entry name" value="MYSc"/>
    <property type="match status" value="1"/>
</dbReference>
<dbReference type="InterPro" id="IPR001895">
    <property type="entry name" value="RASGEF_cat_dom"/>
</dbReference>
<protein>
    <submittedName>
        <fullName evidence="16">Uncharacterized protein</fullName>
    </submittedName>
</protein>
<evidence type="ECO:0000256" key="8">
    <source>
        <dbReference type="PROSITE-ProRule" id="PRU00192"/>
    </source>
</evidence>
<dbReference type="SUPFAM" id="SSF50729">
    <property type="entry name" value="PH domain-like"/>
    <property type="match status" value="1"/>
</dbReference>
<organism evidence="16">
    <name type="scientific">Amorphochlora amoebiformis</name>
    <dbReference type="NCBI Taxonomy" id="1561963"/>
    <lineage>
        <taxon>Eukaryota</taxon>
        <taxon>Sar</taxon>
        <taxon>Rhizaria</taxon>
        <taxon>Cercozoa</taxon>
        <taxon>Chlorarachniophyceae</taxon>
        <taxon>Amorphochlora</taxon>
    </lineage>
</organism>
<dbReference type="Pfam" id="PF00618">
    <property type="entry name" value="RasGEF_N"/>
    <property type="match status" value="1"/>
</dbReference>
<feature type="compositionally biased region" description="Low complexity" evidence="10">
    <location>
        <begin position="1586"/>
        <end position="1611"/>
    </location>
</feature>
<dbReference type="PANTHER" id="PTHR13140:SF706">
    <property type="entry name" value="DILUTE CLASS UNCONVENTIONAL MYOSIN, ISOFORM C"/>
    <property type="match status" value="1"/>
</dbReference>
<dbReference type="InterPro" id="IPR001849">
    <property type="entry name" value="PH_domain"/>
</dbReference>
<dbReference type="SMART" id="SM00147">
    <property type="entry name" value="RasGEF"/>
    <property type="match status" value="1"/>
</dbReference>
<dbReference type="PROSITE" id="PS50009">
    <property type="entry name" value="RASGEF_CAT"/>
    <property type="match status" value="1"/>
</dbReference>
<dbReference type="InterPro" id="IPR027417">
    <property type="entry name" value="P-loop_NTPase"/>
</dbReference>